<keyword evidence="6" id="KW-1185">Reference proteome</keyword>
<proteinExistence type="inferred from homology"/>
<dbReference type="PANTHER" id="PTHR43708">
    <property type="entry name" value="CONSERVED EXPRESSED OXIDOREDUCTASE (EUROFUNG)"/>
    <property type="match status" value="1"/>
</dbReference>
<gene>
    <name evidence="5" type="ORF">IFR04_015913</name>
</gene>
<dbReference type="GO" id="GO:0016491">
    <property type="term" value="F:oxidoreductase activity"/>
    <property type="evidence" value="ECO:0007669"/>
    <property type="project" value="UniProtKB-KW"/>
</dbReference>
<evidence type="ECO:0000256" key="1">
    <source>
        <dbReference type="ARBA" id="ARBA00010928"/>
    </source>
</evidence>
<accession>A0A8H7W0U3</accession>
<dbReference type="GO" id="GO:0000166">
    <property type="term" value="F:nucleotide binding"/>
    <property type="evidence" value="ECO:0007669"/>
    <property type="project" value="InterPro"/>
</dbReference>
<evidence type="ECO:0000313" key="5">
    <source>
        <dbReference type="EMBL" id="KAG4410952.1"/>
    </source>
</evidence>
<evidence type="ECO:0000259" key="4">
    <source>
        <dbReference type="Pfam" id="PF22725"/>
    </source>
</evidence>
<feature type="domain" description="Gfo/Idh/MocA-like oxidoreductase N-terminal" evidence="3">
    <location>
        <begin position="4"/>
        <end position="129"/>
    </location>
</feature>
<dbReference type="InterPro" id="IPR051317">
    <property type="entry name" value="Gfo/Idh/MocA_oxidoreduct"/>
</dbReference>
<dbReference type="InterPro" id="IPR036291">
    <property type="entry name" value="NAD(P)-bd_dom_sf"/>
</dbReference>
<dbReference type="EMBL" id="JAFJYH010000550">
    <property type="protein sequence ID" value="KAG4410952.1"/>
    <property type="molecule type" value="Genomic_DNA"/>
</dbReference>
<dbReference type="InterPro" id="IPR000683">
    <property type="entry name" value="Gfo/Idh/MocA-like_OxRdtase_N"/>
</dbReference>
<dbReference type="Proteomes" id="UP000664132">
    <property type="component" value="Unassembled WGS sequence"/>
</dbReference>
<comment type="similarity">
    <text evidence="1">Belongs to the Gfo/Idh/MocA family.</text>
</comment>
<dbReference type="PANTHER" id="PTHR43708:SF5">
    <property type="entry name" value="CONSERVED EXPRESSED OXIDOREDUCTASE (EUROFUNG)-RELATED"/>
    <property type="match status" value="1"/>
</dbReference>
<dbReference type="Gene3D" id="3.30.360.10">
    <property type="entry name" value="Dihydrodipicolinate Reductase, domain 2"/>
    <property type="match status" value="1"/>
</dbReference>
<dbReference type="Pfam" id="PF01408">
    <property type="entry name" value="GFO_IDH_MocA"/>
    <property type="match status" value="1"/>
</dbReference>
<evidence type="ECO:0000313" key="6">
    <source>
        <dbReference type="Proteomes" id="UP000664132"/>
    </source>
</evidence>
<dbReference type="Pfam" id="PF22725">
    <property type="entry name" value="GFO_IDH_MocA_C3"/>
    <property type="match status" value="1"/>
</dbReference>
<comment type="caution">
    <text evidence="5">The sequence shown here is derived from an EMBL/GenBank/DDBJ whole genome shotgun (WGS) entry which is preliminary data.</text>
</comment>
<dbReference type="Gene3D" id="3.40.50.720">
    <property type="entry name" value="NAD(P)-binding Rossmann-like Domain"/>
    <property type="match status" value="1"/>
</dbReference>
<name>A0A8H7W0U3_9HELO</name>
<sequence>MSQIKVGFVGYGGSAKTYHLPYLLPVKEIQIYAFLQRAAAPSIESAPGSHCTVDFPAAKHYRTSEDFFGDPAIELVIVTTHTDTHGSFAEKAIAAGKHVVVEKPFTRTSEEADKLLTMAKEKGVVLTVYQNRRWDGDFMTLRGLVSKGALGTVTEAQIYYDFENPPWLKYLSAKKYTPGDGLLFGLGSHTLDQALVLFGRPKSVTAILKVLRGIESEVDDTFTYGDDIQDRQTLAGMSSTDPAFGINPEEEYGELTTYAQFDSVHQKFDPLSKKYRGRYPTLNGFNQGYYESLADTLRRNGPLQVDPQTSRDGIRLMELARESHETGRTVAWS</sequence>
<feature type="domain" description="GFO/IDH/MocA-like oxidoreductase" evidence="4">
    <location>
        <begin position="138"/>
        <end position="223"/>
    </location>
</feature>
<reference evidence="5" key="1">
    <citation type="submission" date="2021-02" db="EMBL/GenBank/DDBJ databases">
        <title>Genome sequence Cadophora malorum strain M34.</title>
        <authorList>
            <person name="Stefanovic E."/>
            <person name="Vu D."/>
            <person name="Scully C."/>
            <person name="Dijksterhuis J."/>
            <person name="Roader J."/>
            <person name="Houbraken J."/>
        </authorList>
    </citation>
    <scope>NUCLEOTIDE SEQUENCE</scope>
    <source>
        <strain evidence="5">M34</strain>
    </source>
</reference>
<dbReference type="SUPFAM" id="SSF51735">
    <property type="entry name" value="NAD(P)-binding Rossmann-fold domains"/>
    <property type="match status" value="1"/>
</dbReference>
<organism evidence="5 6">
    <name type="scientific">Cadophora malorum</name>
    <dbReference type="NCBI Taxonomy" id="108018"/>
    <lineage>
        <taxon>Eukaryota</taxon>
        <taxon>Fungi</taxon>
        <taxon>Dikarya</taxon>
        <taxon>Ascomycota</taxon>
        <taxon>Pezizomycotina</taxon>
        <taxon>Leotiomycetes</taxon>
        <taxon>Helotiales</taxon>
        <taxon>Ploettnerulaceae</taxon>
        <taxon>Cadophora</taxon>
    </lineage>
</organism>
<dbReference type="AlphaFoldDB" id="A0A8H7W0U3"/>
<evidence type="ECO:0000256" key="2">
    <source>
        <dbReference type="ARBA" id="ARBA00023002"/>
    </source>
</evidence>
<keyword evidence="2" id="KW-0560">Oxidoreductase</keyword>
<dbReference type="OrthoDB" id="6417021at2759"/>
<dbReference type="InterPro" id="IPR055170">
    <property type="entry name" value="GFO_IDH_MocA-like_dom"/>
</dbReference>
<protein>
    <recommendedName>
        <fullName evidence="7">Oxidoreductase</fullName>
    </recommendedName>
</protein>
<evidence type="ECO:0008006" key="7">
    <source>
        <dbReference type="Google" id="ProtNLM"/>
    </source>
</evidence>
<evidence type="ECO:0000259" key="3">
    <source>
        <dbReference type="Pfam" id="PF01408"/>
    </source>
</evidence>